<dbReference type="RefSeq" id="WP_018022526.1">
    <property type="nucleotide sequence ID" value="NZ_AQUX01000008.1"/>
</dbReference>
<accession>A0A097IFR5</accession>
<dbReference type="GeneID" id="95329110"/>
<keyword evidence="1" id="KW-0175">Coiled coil</keyword>
<dbReference type="KEGG" id="cdo:CDOO_06575"/>
<organism evidence="2 3">
    <name type="scientific">Corynebacterium doosanense CAU 212 = DSM 45436</name>
    <dbReference type="NCBI Taxonomy" id="558173"/>
    <lineage>
        <taxon>Bacteria</taxon>
        <taxon>Bacillati</taxon>
        <taxon>Actinomycetota</taxon>
        <taxon>Actinomycetes</taxon>
        <taxon>Mycobacteriales</taxon>
        <taxon>Corynebacteriaceae</taxon>
        <taxon>Corynebacterium</taxon>
    </lineage>
</organism>
<keyword evidence="3" id="KW-1185">Reference proteome</keyword>
<gene>
    <name evidence="2" type="ORF">CDOO_06575</name>
</gene>
<evidence type="ECO:0000256" key="1">
    <source>
        <dbReference type="SAM" id="Coils"/>
    </source>
</evidence>
<dbReference type="HOGENOM" id="CLU_2805141_0_0_11"/>
<protein>
    <recommendedName>
        <fullName evidence="4">Antitoxin VbhA domain-containing protein</fullName>
    </recommendedName>
</protein>
<dbReference type="Proteomes" id="UP000029914">
    <property type="component" value="Chromosome"/>
</dbReference>
<dbReference type="EMBL" id="CP006764">
    <property type="protein sequence ID" value="AIT60955.1"/>
    <property type="molecule type" value="Genomic_DNA"/>
</dbReference>
<feature type="coiled-coil region" evidence="1">
    <location>
        <begin position="5"/>
        <end position="32"/>
    </location>
</feature>
<evidence type="ECO:0008006" key="4">
    <source>
        <dbReference type="Google" id="ProtNLM"/>
    </source>
</evidence>
<evidence type="ECO:0000313" key="3">
    <source>
        <dbReference type="Proteomes" id="UP000029914"/>
    </source>
</evidence>
<reference evidence="2 3" key="1">
    <citation type="submission" date="2013-09" db="EMBL/GenBank/DDBJ databases">
        <title>Complete genome sequence of Corynebacterium doosanense CAU 212(T) (=DSM 45436(T)), isolated from activated sludge.</title>
        <authorList>
            <person name="Schaffert L."/>
            <person name="Albersmeier A."/>
            <person name="Kalinowski J."/>
            <person name="Ruckert C."/>
        </authorList>
    </citation>
    <scope>NUCLEOTIDE SEQUENCE [LARGE SCALE GENOMIC DNA]</scope>
    <source>
        <strain evidence="2 3">CAU 212</strain>
    </source>
</reference>
<dbReference type="OrthoDB" id="4804935at2"/>
<sequence>MATTKALEQAEIDRLEAQVTASQRMASEEETDADRALGRKVLTGEMSADDAIAVRLAQIDAKHGITR</sequence>
<proteinExistence type="predicted"/>
<evidence type="ECO:0000313" key="2">
    <source>
        <dbReference type="EMBL" id="AIT60955.1"/>
    </source>
</evidence>
<name>A0A097IFR5_9CORY</name>
<dbReference type="AlphaFoldDB" id="A0A097IFR5"/>